<dbReference type="EMBL" id="SSXH01000031">
    <property type="protein sequence ID" value="THJ75905.1"/>
    <property type="molecule type" value="Genomic_DNA"/>
</dbReference>
<sequence length="202" mass="21177">MGVETRSDELSAALREHVSLTLSAVAIGLVIAVPLLLLARRWRFAVTWISGLASILYTVPSLAFFALLLPVTSLSTTTVRIGLVAYTLVILFRGLLAGLDAVPADVHDAARGMGYGPLRLLITVEIPLAPPMIMLGLRLAAVQVVATATIAALIGGGGLGRFVVDGLANNRRPEVVGGAILVDGLLLMLARTVSTTRAPRPR</sequence>
<name>A0A4S5ETM2_9ACTN</name>
<evidence type="ECO:0000256" key="4">
    <source>
        <dbReference type="ARBA" id="ARBA00022989"/>
    </source>
</evidence>
<evidence type="ECO:0000256" key="5">
    <source>
        <dbReference type="ARBA" id="ARBA00023136"/>
    </source>
</evidence>
<dbReference type="AlphaFoldDB" id="A0A4S5ETM2"/>
<proteinExistence type="inferred from homology"/>
<protein>
    <submittedName>
        <fullName evidence="8">ABC transporter permease subunit</fullName>
    </submittedName>
</protein>
<dbReference type="Gene3D" id="1.10.3720.10">
    <property type="entry name" value="MetI-like"/>
    <property type="match status" value="1"/>
</dbReference>
<keyword evidence="4 6" id="KW-1133">Transmembrane helix</keyword>
<comment type="similarity">
    <text evidence="6">Belongs to the binding-protein-dependent transport system permease family.</text>
</comment>
<feature type="domain" description="ABC transmembrane type-1" evidence="7">
    <location>
        <begin position="14"/>
        <end position="198"/>
    </location>
</feature>
<organism evidence="8 9">
    <name type="scientific">Candidatus Frankia alpina</name>
    <dbReference type="NCBI Taxonomy" id="2699483"/>
    <lineage>
        <taxon>Bacteria</taxon>
        <taxon>Bacillati</taxon>
        <taxon>Actinomycetota</taxon>
        <taxon>Actinomycetes</taxon>
        <taxon>Frankiales</taxon>
        <taxon>Frankiaceae</taxon>
        <taxon>Frankia</taxon>
    </lineage>
</organism>
<comment type="caution">
    <text evidence="8">The sequence shown here is derived from an EMBL/GenBank/DDBJ whole genome shotgun (WGS) entry which is preliminary data.</text>
</comment>
<evidence type="ECO:0000256" key="2">
    <source>
        <dbReference type="ARBA" id="ARBA00022448"/>
    </source>
</evidence>
<dbReference type="OrthoDB" id="3233284at2"/>
<accession>A0A4S5ETM2</accession>
<keyword evidence="9" id="KW-1185">Reference proteome</keyword>
<dbReference type="GO" id="GO:0055085">
    <property type="term" value="P:transmembrane transport"/>
    <property type="evidence" value="ECO:0007669"/>
    <property type="project" value="InterPro"/>
</dbReference>
<feature type="transmembrane region" description="Helical" evidence="6">
    <location>
        <begin position="20"/>
        <end position="39"/>
    </location>
</feature>
<evidence type="ECO:0000313" key="9">
    <source>
        <dbReference type="Proteomes" id="UP000305282"/>
    </source>
</evidence>
<evidence type="ECO:0000313" key="8">
    <source>
        <dbReference type="EMBL" id="THJ75905.1"/>
    </source>
</evidence>
<keyword evidence="2 6" id="KW-0813">Transport</keyword>
<dbReference type="PANTHER" id="PTHR30177">
    <property type="entry name" value="GLYCINE BETAINE/L-PROLINE TRANSPORT SYSTEM PERMEASE PROTEIN PROW"/>
    <property type="match status" value="1"/>
</dbReference>
<dbReference type="CDD" id="cd06261">
    <property type="entry name" value="TM_PBP2"/>
    <property type="match status" value="1"/>
</dbReference>
<dbReference type="RefSeq" id="WP_136446776.1">
    <property type="nucleotide sequence ID" value="NZ_SSXH01000031.1"/>
</dbReference>
<evidence type="ECO:0000256" key="6">
    <source>
        <dbReference type="RuleBase" id="RU363032"/>
    </source>
</evidence>
<dbReference type="GO" id="GO:0005886">
    <property type="term" value="C:plasma membrane"/>
    <property type="evidence" value="ECO:0007669"/>
    <property type="project" value="UniProtKB-SubCell"/>
</dbReference>
<reference evidence="8 9" key="1">
    <citation type="submission" date="2019-04" db="EMBL/GenBank/DDBJ databases">
        <title>Draft genome sequences for three unisolated Alnus-infective Frankia Sp+ strains, AgTrS, AiOr and AvVan, the first sequenced Frankia strains able to sporulate in-planta.</title>
        <authorList>
            <person name="Bethencourt L."/>
            <person name="Vautrin F."/>
            <person name="Taib N."/>
            <person name="Dubost A."/>
            <person name="Castro-Garcia L."/>
            <person name="Imbaud O."/>
            <person name="Abrouk D."/>
            <person name="Fournier P."/>
            <person name="Briolay J."/>
            <person name="Nguyen A."/>
            <person name="Normand P."/>
            <person name="Fernandez M.P."/>
            <person name="Brochier-Armanet C."/>
            <person name="Herrera-Belaroussi A."/>
        </authorList>
    </citation>
    <scope>NUCLEOTIDE SEQUENCE [LARGE SCALE GENOMIC DNA]</scope>
    <source>
        <strain evidence="8 9">AvVan</strain>
    </source>
</reference>
<keyword evidence="5 6" id="KW-0472">Membrane</keyword>
<gene>
    <name evidence="8" type="ORF">E7Y31_02765</name>
</gene>
<keyword evidence="3 6" id="KW-0812">Transmembrane</keyword>
<evidence type="ECO:0000256" key="1">
    <source>
        <dbReference type="ARBA" id="ARBA00004141"/>
    </source>
</evidence>
<dbReference type="PANTHER" id="PTHR30177:SF4">
    <property type="entry name" value="OSMOPROTECTANT IMPORT PERMEASE PROTEIN OSMW"/>
    <property type="match status" value="1"/>
</dbReference>
<comment type="subcellular location">
    <subcellularLocation>
        <location evidence="6">Cell membrane</location>
        <topology evidence="6">Multi-pass membrane protein</topology>
    </subcellularLocation>
    <subcellularLocation>
        <location evidence="1">Membrane</location>
        <topology evidence="1">Multi-pass membrane protein</topology>
    </subcellularLocation>
</comment>
<dbReference type="PROSITE" id="PS50928">
    <property type="entry name" value="ABC_TM1"/>
    <property type="match status" value="1"/>
</dbReference>
<dbReference type="InterPro" id="IPR000515">
    <property type="entry name" value="MetI-like"/>
</dbReference>
<dbReference type="Proteomes" id="UP000305282">
    <property type="component" value="Unassembled WGS sequence"/>
</dbReference>
<feature type="transmembrane region" description="Helical" evidence="6">
    <location>
        <begin position="46"/>
        <end position="69"/>
    </location>
</feature>
<dbReference type="GO" id="GO:0031460">
    <property type="term" value="P:glycine betaine transport"/>
    <property type="evidence" value="ECO:0007669"/>
    <property type="project" value="TreeGrafter"/>
</dbReference>
<evidence type="ECO:0000256" key="3">
    <source>
        <dbReference type="ARBA" id="ARBA00022692"/>
    </source>
</evidence>
<evidence type="ECO:0000259" key="7">
    <source>
        <dbReference type="PROSITE" id="PS50928"/>
    </source>
</evidence>
<feature type="transmembrane region" description="Helical" evidence="6">
    <location>
        <begin position="135"/>
        <end position="155"/>
    </location>
</feature>
<feature type="transmembrane region" description="Helical" evidence="6">
    <location>
        <begin position="81"/>
        <end position="102"/>
    </location>
</feature>
<dbReference type="InterPro" id="IPR035906">
    <property type="entry name" value="MetI-like_sf"/>
</dbReference>
<dbReference type="InterPro" id="IPR051204">
    <property type="entry name" value="ABC_transp_perm/SBD"/>
</dbReference>
<dbReference type="Pfam" id="PF00528">
    <property type="entry name" value="BPD_transp_1"/>
    <property type="match status" value="1"/>
</dbReference>
<dbReference type="SUPFAM" id="SSF161098">
    <property type="entry name" value="MetI-like"/>
    <property type="match status" value="1"/>
</dbReference>